<dbReference type="Proteomes" id="UP000815325">
    <property type="component" value="Unassembled WGS sequence"/>
</dbReference>
<feature type="region of interest" description="Disordered" evidence="1">
    <location>
        <begin position="104"/>
        <end position="177"/>
    </location>
</feature>
<reference evidence="2" key="1">
    <citation type="submission" date="2017-08" db="EMBL/GenBank/DDBJ databases">
        <authorList>
            <person name="Polle J.E."/>
            <person name="Barry K."/>
            <person name="Cushman J."/>
            <person name="Schmutz J."/>
            <person name="Tran D."/>
            <person name="Hathwaick L.T."/>
            <person name="Yim W.C."/>
            <person name="Jenkins J."/>
            <person name="Mckie-Krisberg Z.M."/>
            <person name="Prochnik S."/>
            <person name="Lindquist E."/>
            <person name="Dockter R.B."/>
            <person name="Adam C."/>
            <person name="Molina H."/>
            <person name="Bunkerborg J."/>
            <person name="Jin E."/>
            <person name="Buchheim M."/>
            <person name="Magnuson J."/>
        </authorList>
    </citation>
    <scope>NUCLEOTIDE SEQUENCE</scope>
    <source>
        <strain evidence="2">CCAP 19/18</strain>
    </source>
</reference>
<evidence type="ECO:0000313" key="3">
    <source>
        <dbReference type="Proteomes" id="UP000815325"/>
    </source>
</evidence>
<comment type="caution">
    <text evidence="2">The sequence shown here is derived from an EMBL/GenBank/DDBJ whole genome shotgun (WGS) entry which is preliminary data.</text>
</comment>
<name>A0ABQ7G5D9_DUNSA</name>
<keyword evidence="3" id="KW-1185">Reference proteome</keyword>
<evidence type="ECO:0000256" key="1">
    <source>
        <dbReference type="SAM" id="MobiDB-lite"/>
    </source>
</evidence>
<sequence>MLAGENGLCKEVAAKLNAAPNLNARHAVMDATVLEMDENLLGPNLVKALSMESLGSKVKAAWTPAEENAFVAGLRQHNREYTDASVQWHLEHWKLKEARAAEEEAAAKQQQQQQLQLSRQQQGGRRVQRQQAAHQRWGKAEERRVHGQQAAQQRWGKSEERAAKREEEVTGEDDGVM</sequence>
<evidence type="ECO:0000313" key="2">
    <source>
        <dbReference type="EMBL" id="KAF5829825.1"/>
    </source>
</evidence>
<proteinExistence type="predicted"/>
<dbReference type="EMBL" id="MU070110">
    <property type="protein sequence ID" value="KAF5829825.1"/>
    <property type="molecule type" value="Genomic_DNA"/>
</dbReference>
<gene>
    <name evidence="2" type="ORF">DUNSADRAFT_15443</name>
</gene>
<feature type="compositionally biased region" description="Low complexity" evidence="1">
    <location>
        <begin position="107"/>
        <end position="135"/>
    </location>
</feature>
<organism evidence="2 3">
    <name type="scientific">Dunaliella salina</name>
    <name type="common">Green alga</name>
    <name type="synonym">Protococcus salinus</name>
    <dbReference type="NCBI Taxonomy" id="3046"/>
    <lineage>
        <taxon>Eukaryota</taxon>
        <taxon>Viridiplantae</taxon>
        <taxon>Chlorophyta</taxon>
        <taxon>core chlorophytes</taxon>
        <taxon>Chlorophyceae</taxon>
        <taxon>CS clade</taxon>
        <taxon>Chlamydomonadales</taxon>
        <taxon>Dunaliellaceae</taxon>
        <taxon>Dunaliella</taxon>
    </lineage>
</organism>
<accession>A0ABQ7G5D9</accession>
<protein>
    <submittedName>
        <fullName evidence="2">Uncharacterized protein</fullName>
    </submittedName>
</protein>
<feature type="compositionally biased region" description="Basic and acidic residues" evidence="1">
    <location>
        <begin position="156"/>
        <end position="168"/>
    </location>
</feature>